<evidence type="ECO:0000313" key="5">
    <source>
        <dbReference type="EMBL" id="MDE1455625.1"/>
    </source>
</evidence>
<dbReference type="InterPro" id="IPR044993">
    <property type="entry name" value="BXL"/>
</dbReference>
<dbReference type="EMBL" id="JARAFO010000622">
    <property type="protein sequence ID" value="MDE1455625.1"/>
    <property type="molecule type" value="Genomic_DNA"/>
</dbReference>
<dbReference type="InterPro" id="IPR036962">
    <property type="entry name" value="Glyco_hydro_3_N_sf"/>
</dbReference>
<dbReference type="InterPro" id="IPR001764">
    <property type="entry name" value="Glyco_hydro_3_N"/>
</dbReference>
<evidence type="ECO:0000313" key="6">
    <source>
        <dbReference type="Proteomes" id="UP001216709"/>
    </source>
</evidence>
<dbReference type="SUPFAM" id="SSF51445">
    <property type="entry name" value="(Trans)glycosidases"/>
    <property type="match status" value="1"/>
</dbReference>
<name>A0AAW6KIP7_9BACI</name>
<dbReference type="Gene3D" id="3.20.20.300">
    <property type="entry name" value="Glycoside hydrolase, family 3, N-terminal domain"/>
    <property type="match status" value="1"/>
</dbReference>
<dbReference type="GO" id="GO:0009044">
    <property type="term" value="F:xylan 1,4-beta-xylosidase activity"/>
    <property type="evidence" value="ECO:0007669"/>
    <property type="project" value="InterPro"/>
</dbReference>
<sequence length="156" mass="17031">MLKTVRTIMLAAMCTILSAAAVNPPPTAAKTQADQYEYPFQDPSLPVQKRVSDLLSRLTLEEKVSLMHQYQPAIPRLGIPAFKTGTEALHGVAWLGEATVFPQAVGLAHTWDRSLIKQIGSAVGDEVRGFHHLDPAANGVNVWAPVVDLLRDPRWG</sequence>
<organism evidence="5 6">
    <name type="scientific">Bacillus paralicheniformis</name>
    <dbReference type="NCBI Taxonomy" id="1648923"/>
    <lineage>
        <taxon>Bacteria</taxon>
        <taxon>Bacillati</taxon>
        <taxon>Bacillota</taxon>
        <taxon>Bacilli</taxon>
        <taxon>Bacillales</taxon>
        <taxon>Bacillaceae</taxon>
        <taxon>Bacillus</taxon>
    </lineage>
</organism>
<comment type="similarity">
    <text evidence="1">Belongs to the glycosyl hydrolase 3 family.</text>
</comment>
<evidence type="ECO:0000256" key="1">
    <source>
        <dbReference type="ARBA" id="ARBA00005336"/>
    </source>
</evidence>
<dbReference type="GO" id="GO:0031222">
    <property type="term" value="P:arabinan catabolic process"/>
    <property type="evidence" value="ECO:0007669"/>
    <property type="project" value="TreeGrafter"/>
</dbReference>
<evidence type="ECO:0000256" key="2">
    <source>
        <dbReference type="ARBA" id="ARBA00022801"/>
    </source>
</evidence>
<protein>
    <submittedName>
        <fullName evidence="5">Glycoside hydrolase family 3 N-terminal domain-containing protein</fullName>
    </submittedName>
</protein>
<keyword evidence="2 5" id="KW-0378">Hydrolase</keyword>
<feature type="chain" id="PRO_5043487753" evidence="3">
    <location>
        <begin position="22"/>
        <end position="156"/>
    </location>
</feature>
<comment type="caution">
    <text evidence="5">The sequence shown here is derived from an EMBL/GenBank/DDBJ whole genome shotgun (WGS) entry which is preliminary data.</text>
</comment>
<feature type="non-terminal residue" evidence="5">
    <location>
        <position position="156"/>
    </location>
</feature>
<dbReference type="RefSeq" id="WP_274686157.1">
    <property type="nucleotide sequence ID" value="NZ_JARAFO010000622.1"/>
</dbReference>
<keyword evidence="3" id="KW-0732">Signal</keyword>
<feature type="signal peptide" evidence="3">
    <location>
        <begin position="1"/>
        <end position="21"/>
    </location>
</feature>
<dbReference type="GO" id="GO:0046556">
    <property type="term" value="F:alpha-L-arabinofuranosidase activity"/>
    <property type="evidence" value="ECO:0007669"/>
    <property type="project" value="TreeGrafter"/>
</dbReference>
<gene>
    <name evidence="5" type="ORF">PVN32_26385</name>
</gene>
<dbReference type="PANTHER" id="PTHR42721:SF3">
    <property type="entry name" value="BETA-D-XYLOSIDASE 5-RELATED"/>
    <property type="match status" value="1"/>
</dbReference>
<dbReference type="GO" id="GO:0045493">
    <property type="term" value="P:xylan catabolic process"/>
    <property type="evidence" value="ECO:0007669"/>
    <property type="project" value="InterPro"/>
</dbReference>
<dbReference type="InterPro" id="IPR017853">
    <property type="entry name" value="GH"/>
</dbReference>
<evidence type="ECO:0000256" key="3">
    <source>
        <dbReference type="SAM" id="SignalP"/>
    </source>
</evidence>
<dbReference type="PANTHER" id="PTHR42721">
    <property type="entry name" value="SUGAR HYDROLASE-RELATED"/>
    <property type="match status" value="1"/>
</dbReference>
<dbReference type="AlphaFoldDB" id="A0AAW6KIP7"/>
<dbReference type="Pfam" id="PF00933">
    <property type="entry name" value="Glyco_hydro_3"/>
    <property type="match status" value="1"/>
</dbReference>
<proteinExistence type="inferred from homology"/>
<accession>A0AAW6KIP7</accession>
<dbReference type="Proteomes" id="UP001216709">
    <property type="component" value="Unassembled WGS sequence"/>
</dbReference>
<reference evidence="5" key="1">
    <citation type="submission" date="2022-12" db="EMBL/GenBank/DDBJ databases">
        <title>Draft Genome Sequences of Bacillus licheniformis and Bacillus paralicheniformis strains isolated from Irish skim milk powders.</title>
        <authorList>
            <person name="Lourenco A."/>
            <person name="Li F."/>
            <person name="Geraldine D."/>
            <person name="Tobin J.T."/>
            <person name="Butler F."/>
            <person name="Jordan K."/>
            <person name="Obrien T."/>
        </authorList>
    </citation>
    <scope>NUCLEOTIDE SEQUENCE</scope>
    <source>
        <strain evidence="5">3370</strain>
    </source>
</reference>
<feature type="domain" description="Glycoside hydrolase family 3 N-terminal" evidence="4">
    <location>
        <begin position="65"/>
        <end position="156"/>
    </location>
</feature>
<evidence type="ECO:0000259" key="4">
    <source>
        <dbReference type="Pfam" id="PF00933"/>
    </source>
</evidence>